<sequence length="332" mass="38210">MDQSEESPQQQYIPSGAGQMVSTRPPFNATRYNVGVPMFSTMQPPPLVSASQHQLVYQPPRPLVSASQLQLAHQEAQAQHMELVRERLRQFWANQMQEMKPEELKKHNLPLAPINRIMKADKDVKMIAKETTAVFSKACEMFILDLTSQAWINTEEEGRRTVQNKDIAAAIHKTDLYDFLEEVIPRHQLNEQNLKVTNSRQHVGSSTDSTIPNNIVPQLPPPFMPFYQPGPQNHQTFVPGPQSPSQQNQWQPSMSWPQAQYLQQPFMPWPQAHSQQNQQPSMPWPQTQDHTPEQSPMSWLQDELIPDQENSEQEFHSSPQDEEIPDQDQNDE</sequence>
<evidence type="ECO:0000256" key="4">
    <source>
        <dbReference type="ARBA" id="ARBA00023163"/>
    </source>
</evidence>
<keyword evidence="2" id="KW-0805">Transcription regulation</keyword>
<feature type="region of interest" description="Disordered" evidence="9">
    <location>
        <begin position="270"/>
        <end position="332"/>
    </location>
</feature>
<evidence type="ECO:0000256" key="5">
    <source>
        <dbReference type="ARBA" id="ARBA00023242"/>
    </source>
</evidence>
<dbReference type="Pfam" id="PF00808">
    <property type="entry name" value="CBFD_NFYB_HMF"/>
    <property type="match status" value="1"/>
</dbReference>
<evidence type="ECO:0000256" key="6">
    <source>
        <dbReference type="ARBA" id="ARBA00025911"/>
    </source>
</evidence>
<feature type="region of interest" description="Disordered" evidence="9">
    <location>
        <begin position="226"/>
        <end position="254"/>
    </location>
</feature>
<feature type="region of interest" description="Disordered" evidence="9">
    <location>
        <begin position="1"/>
        <end position="26"/>
    </location>
</feature>
<reference evidence="11" key="2">
    <citation type="submission" date="2023-05" db="EMBL/GenBank/DDBJ databases">
        <authorList>
            <person name="Schelkunov M.I."/>
        </authorList>
    </citation>
    <scope>NUCLEOTIDE SEQUENCE</scope>
    <source>
        <strain evidence="11">Hsosn_3</strain>
        <tissue evidence="11">Leaf</tissue>
    </source>
</reference>
<dbReference type="Gene3D" id="1.10.20.10">
    <property type="entry name" value="Histone, subunit A"/>
    <property type="match status" value="1"/>
</dbReference>
<accession>A0AAD8MCJ7</accession>
<keyword evidence="4" id="KW-0804">Transcription</keyword>
<evidence type="ECO:0000259" key="10">
    <source>
        <dbReference type="Pfam" id="PF00808"/>
    </source>
</evidence>
<dbReference type="EMBL" id="JAUIZM010000009">
    <property type="protein sequence ID" value="KAK1367308.1"/>
    <property type="molecule type" value="Genomic_DNA"/>
</dbReference>
<dbReference type="GO" id="GO:0005634">
    <property type="term" value="C:nucleus"/>
    <property type="evidence" value="ECO:0007669"/>
    <property type="project" value="UniProtKB-SubCell"/>
</dbReference>
<gene>
    <name evidence="11" type="ORF">POM88_042869</name>
</gene>
<dbReference type="GO" id="GO:0046982">
    <property type="term" value="F:protein heterodimerization activity"/>
    <property type="evidence" value="ECO:0007669"/>
    <property type="project" value="InterPro"/>
</dbReference>
<dbReference type="GO" id="GO:0003677">
    <property type="term" value="F:DNA binding"/>
    <property type="evidence" value="ECO:0007669"/>
    <property type="project" value="UniProtKB-KW"/>
</dbReference>
<dbReference type="InterPro" id="IPR050568">
    <property type="entry name" value="Transcr_DNA_Rep_Reg"/>
</dbReference>
<comment type="subcellular location">
    <subcellularLocation>
        <location evidence="1">Nucleus</location>
    </subcellularLocation>
</comment>
<proteinExistence type="inferred from homology"/>
<evidence type="ECO:0000256" key="9">
    <source>
        <dbReference type="SAM" id="MobiDB-lite"/>
    </source>
</evidence>
<feature type="compositionally biased region" description="Acidic residues" evidence="9">
    <location>
        <begin position="320"/>
        <end position="332"/>
    </location>
</feature>
<dbReference type="FunFam" id="1.10.20.10:FF:000062">
    <property type="entry name" value="Nuclear transcription factor Y subunit C"/>
    <property type="match status" value="1"/>
</dbReference>
<feature type="compositionally biased region" description="Polar residues" evidence="9">
    <location>
        <begin position="272"/>
        <end position="298"/>
    </location>
</feature>
<comment type="similarity">
    <text evidence="7">Belongs to the NFYC/HAP5 subunit family.</text>
</comment>
<evidence type="ECO:0000313" key="12">
    <source>
        <dbReference type="Proteomes" id="UP001237642"/>
    </source>
</evidence>
<reference evidence="11" key="1">
    <citation type="submission" date="2023-02" db="EMBL/GenBank/DDBJ databases">
        <title>Genome of toxic invasive species Heracleum sosnowskyi carries increased number of genes despite the absence of recent whole-genome duplications.</title>
        <authorList>
            <person name="Schelkunov M."/>
            <person name="Shtratnikova V."/>
            <person name="Makarenko M."/>
            <person name="Klepikova A."/>
            <person name="Omelchenko D."/>
            <person name="Novikova G."/>
            <person name="Obukhova E."/>
            <person name="Bogdanov V."/>
            <person name="Penin A."/>
            <person name="Logacheva M."/>
        </authorList>
    </citation>
    <scope>NUCLEOTIDE SEQUENCE</scope>
    <source>
        <strain evidence="11">Hsosn_3</strain>
        <tissue evidence="11">Leaf</tissue>
    </source>
</reference>
<comment type="subunit">
    <text evidence="6">Heterotrimeric transcription factor composed of three components, NF-YA, NF-YB and NF-YC. NF-YB and NF-YC must interact and dimerize for NF-YA association and DNA binding.</text>
</comment>
<comment type="caution">
    <text evidence="11">The sequence shown here is derived from an EMBL/GenBank/DDBJ whole genome shotgun (WGS) entry which is preliminary data.</text>
</comment>
<feature type="compositionally biased region" description="Polar residues" evidence="9">
    <location>
        <begin position="1"/>
        <end position="13"/>
    </location>
</feature>
<dbReference type="Proteomes" id="UP001237642">
    <property type="component" value="Unassembled WGS sequence"/>
</dbReference>
<name>A0AAD8MCJ7_9APIA</name>
<dbReference type="InterPro" id="IPR003958">
    <property type="entry name" value="CBFA_NFYB_domain"/>
</dbReference>
<keyword evidence="12" id="KW-1185">Reference proteome</keyword>
<dbReference type="CDD" id="cd22908">
    <property type="entry name" value="HFD_NFYC-like"/>
    <property type="match status" value="1"/>
</dbReference>
<evidence type="ECO:0000256" key="1">
    <source>
        <dbReference type="ARBA" id="ARBA00004123"/>
    </source>
</evidence>
<evidence type="ECO:0000256" key="8">
    <source>
        <dbReference type="ARBA" id="ARBA00059992"/>
    </source>
</evidence>
<dbReference type="AlphaFoldDB" id="A0AAD8MCJ7"/>
<protein>
    <submittedName>
        <fullName evidence="11">Nuclear transcription factor Y subunit C-2</fullName>
    </submittedName>
</protein>
<dbReference type="PANTHER" id="PTHR10252">
    <property type="entry name" value="HISTONE-LIKE TRANSCRIPTION FACTOR CCAAT-RELATED"/>
    <property type="match status" value="1"/>
</dbReference>
<evidence type="ECO:0000256" key="3">
    <source>
        <dbReference type="ARBA" id="ARBA00023125"/>
    </source>
</evidence>
<evidence type="ECO:0000256" key="7">
    <source>
        <dbReference type="ARBA" id="ARBA00038129"/>
    </source>
</evidence>
<organism evidence="11 12">
    <name type="scientific">Heracleum sosnowskyi</name>
    <dbReference type="NCBI Taxonomy" id="360622"/>
    <lineage>
        <taxon>Eukaryota</taxon>
        <taxon>Viridiplantae</taxon>
        <taxon>Streptophyta</taxon>
        <taxon>Embryophyta</taxon>
        <taxon>Tracheophyta</taxon>
        <taxon>Spermatophyta</taxon>
        <taxon>Magnoliopsida</taxon>
        <taxon>eudicotyledons</taxon>
        <taxon>Gunneridae</taxon>
        <taxon>Pentapetalae</taxon>
        <taxon>asterids</taxon>
        <taxon>campanulids</taxon>
        <taxon>Apiales</taxon>
        <taxon>Apiaceae</taxon>
        <taxon>Apioideae</taxon>
        <taxon>apioid superclade</taxon>
        <taxon>Tordylieae</taxon>
        <taxon>Tordyliinae</taxon>
        <taxon>Heracleum</taxon>
    </lineage>
</organism>
<dbReference type="SUPFAM" id="SSF47113">
    <property type="entry name" value="Histone-fold"/>
    <property type="match status" value="1"/>
</dbReference>
<evidence type="ECO:0000313" key="11">
    <source>
        <dbReference type="EMBL" id="KAK1367308.1"/>
    </source>
</evidence>
<keyword evidence="5" id="KW-0539">Nucleus</keyword>
<feature type="compositionally biased region" description="Low complexity" evidence="9">
    <location>
        <begin position="243"/>
        <end position="254"/>
    </location>
</feature>
<evidence type="ECO:0000256" key="2">
    <source>
        <dbReference type="ARBA" id="ARBA00023015"/>
    </source>
</evidence>
<feature type="domain" description="Transcription factor CBF/NF-Y/archaeal histone" evidence="10">
    <location>
        <begin position="108"/>
        <end position="171"/>
    </location>
</feature>
<dbReference type="InterPro" id="IPR009072">
    <property type="entry name" value="Histone-fold"/>
</dbReference>
<comment type="function">
    <text evidence="8">Stimulates the transcription of various genes by recognizing and binding to a CCAAT motif in promoters.</text>
</comment>
<keyword evidence="3" id="KW-0238">DNA-binding</keyword>